<dbReference type="EMBL" id="JAPMLE010000001">
    <property type="protein sequence ID" value="MDR8525848.1"/>
    <property type="molecule type" value="Genomic_DNA"/>
</dbReference>
<dbReference type="EMBL" id="JAPMLD010000013">
    <property type="protein sequence ID" value="MDW4826293.1"/>
    <property type="molecule type" value="Genomic_DNA"/>
</dbReference>
<organism evidence="6 8">
    <name type="scientific">Shewanella fidelis</name>
    <dbReference type="NCBI Taxonomy" id="173509"/>
    <lineage>
        <taxon>Bacteria</taxon>
        <taxon>Pseudomonadati</taxon>
        <taxon>Pseudomonadota</taxon>
        <taxon>Gammaproteobacteria</taxon>
        <taxon>Alteromonadales</taxon>
        <taxon>Shewanellaceae</taxon>
        <taxon>Shewanella</taxon>
    </lineage>
</organism>
<dbReference type="GO" id="GO:0002161">
    <property type="term" value="F:aminoacyl-tRNA deacylase activity"/>
    <property type="evidence" value="ECO:0007669"/>
    <property type="project" value="InterPro"/>
</dbReference>
<evidence type="ECO:0000313" key="8">
    <source>
        <dbReference type="Proteomes" id="UP001259340"/>
    </source>
</evidence>
<dbReference type="InterPro" id="IPR004369">
    <property type="entry name" value="Prolyl-tRNA_editing_YbaK/EbsC"/>
</dbReference>
<dbReference type="InterPro" id="IPR036754">
    <property type="entry name" value="YbaK/aa-tRNA-synt-asso_dom_sf"/>
</dbReference>
<gene>
    <name evidence="6" type="primary">ybaK</name>
    <name evidence="6" type="ORF">OS133_19725</name>
    <name evidence="7" type="ORF">OS134_19655</name>
</gene>
<dbReference type="Proteomes" id="UP001271263">
    <property type="component" value="Unassembled WGS sequence"/>
</dbReference>
<dbReference type="RefSeq" id="WP_108945044.1">
    <property type="nucleotide sequence ID" value="NZ_JAPMLA010000015.1"/>
</dbReference>
<dbReference type="Proteomes" id="UP001259340">
    <property type="component" value="Unassembled WGS sequence"/>
</dbReference>
<feature type="domain" description="YbaK/aminoacyl-tRNA synthetase-associated" evidence="5">
    <location>
        <begin position="32"/>
        <end position="144"/>
    </location>
</feature>
<reference evidence="7 9" key="1">
    <citation type="journal article" date="2022" name="bioRxiv">
        <title>Prophages regulate Shewanella fidelis 3313 motility and biofilm formation: implications for gut colonization dynamics in Ciona robusta.</title>
        <authorList>
            <person name="Natarajan O."/>
            <person name="Gibboney S.L."/>
            <person name="Young M.N."/>
            <person name="Lim S.J."/>
            <person name="Pluta N."/>
            <person name="Atkinson C.G."/>
            <person name="Leigh B.A."/>
            <person name="Liberti A."/>
            <person name="Kees E.D."/>
            <person name="Breitbart M."/>
            <person name="Gralnick J.A."/>
            <person name="Dishaw L.J."/>
        </authorList>
    </citation>
    <scope>NUCLEOTIDE SEQUENCE [LARGE SCALE GENOMIC DNA]</scope>
    <source>
        <strain evidence="7 9">JG4066</strain>
    </source>
</reference>
<dbReference type="EC" id="4.2.-.-" evidence="4"/>
<comment type="caution">
    <text evidence="6">The sequence shown here is derived from an EMBL/GenBank/DDBJ whole genome shotgun (WGS) entry which is preliminary data.</text>
</comment>
<evidence type="ECO:0000256" key="4">
    <source>
        <dbReference type="PIRNR" id="PIRNR006181"/>
    </source>
</evidence>
<proteinExistence type="inferred from homology"/>
<reference evidence="6" key="2">
    <citation type="submission" date="2022-11" db="EMBL/GenBank/DDBJ databases">
        <title>Prophages regulate Shewanella fidelis motility and biofilm formation: implications for gut colonization dynamics in Ciona robusta.</title>
        <authorList>
            <person name="Natarajan O."/>
            <person name="Gibboney S.L."/>
            <person name="Young M.N."/>
            <person name="Lim S.J."/>
            <person name="Pluta N."/>
            <person name="Atkinson C.G.F."/>
            <person name="Leigh B.A."/>
            <person name="Liberti A."/>
            <person name="Kees E."/>
            <person name="Breitbart M."/>
            <person name="Gralnick J."/>
            <person name="Dishaw L.J."/>
        </authorList>
    </citation>
    <scope>NUCLEOTIDE SEQUENCE</scope>
    <source>
        <strain evidence="6">3313</strain>
    </source>
</reference>
<dbReference type="GO" id="GO:0016829">
    <property type="term" value="F:lyase activity"/>
    <property type="evidence" value="ECO:0007669"/>
    <property type="project" value="UniProtKB-KW"/>
</dbReference>
<dbReference type="SUPFAM" id="SSF55826">
    <property type="entry name" value="YbaK/ProRS associated domain"/>
    <property type="match status" value="1"/>
</dbReference>
<name>A0AAW8NRQ3_9GAMM</name>
<dbReference type="PANTHER" id="PTHR30411:SF0">
    <property type="entry name" value="CYS-TRNA(PRO)_CYS-TRNA(CYS) DEACYLASE YBAK"/>
    <property type="match status" value="1"/>
</dbReference>
<evidence type="ECO:0000259" key="5">
    <source>
        <dbReference type="Pfam" id="PF04073"/>
    </source>
</evidence>
<dbReference type="Gene3D" id="3.90.960.10">
    <property type="entry name" value="YbaK/aminoacyl-tRNA synthetase-associated domain"/>
    <property type="match status" value="1"/>
</dbReference>
<evidence type="ECO:0000313" key="6">
    <source>
        <dbReference type="EMBL" id="MDR8525848.1"/>
    </source>
</evidence>
<accession>A0AAW8NRQ3</accession>
<evidence type="ECO:0000256" key="3">
    <source>
        <dbReference type="ARBA" id="ARBA00023239"/>
    </source>
</evidence>
<comment type="similarity">
    <text evidence="1 4">Belongs to the prolyl-tRNA editing family. YbaK/EbsC subfamily.</text>
</comment>
<dbReference type="InterPro" id="IPR007214">
    <property type="entry name" value="YbaK/aa-tRNA-synth-assoc-dom"/>
</dbReference>
<dbReference type="CDD" id="cd00002">
    <property type="entry name" value="YbaK_deacylase"/>
    <property type="match status" value="1"/>
</dbReference>
<dbReference type="PANTHER" id="PTHR30411">
    <property type="entry name" value="CYTOPLASMIC PROTEIN"/>
    <property type="match status" value="1"/>
</dbReference>
<protein>
    <recommendedName>
        <fullName evidence="4">Cys-tRNA(Pro)/Cys-tRNA(Cys) deacylase</fullName>
        <ecNumber evidence="4">4.2.-.-</ecNumber>
    </recommendedName>
</protein>
<keyword evidence="3 4" id="KW-0456">Lyase</keyword>
<dbReference type="NCBIfam" id="TIGR00011">
    <property type="entry name" value="YbaK_EbsC"/>
    <property type="match status" value="1"/>
</dbReference>
<evidence type="ECO:0000313" key="9">
    <source>
        <dbReference type="Proteomes" id="UP001271263"/>
    </source>
</evidence>
<dbReference type="PIRSF" id="PIRSF006181">
    <property type="entry name" value="EbsC_YbaK"/>
    <property type="match status" value="1"/>
</dbReference>
<evidence type="ECO:0000313" key="7">
    <source>
        <dbReference type="EMBL" id="MDW4826293.1"/>
    </source>
</evidence>
<evidence type="ECO:0000256" key="1">
    <source>
        <dbReference type="ARBA" id="ARBA00009798"/>
    </source>
</evidence>
<evidence type="ECO:0000256" key="2">
    <source>
        <dbReference type="ARBA" id="ARBA00022917"/>
    </source>
</evidence>
<sequence length="155" mass="16395">MTPAIDLLVKHKIAHQVHEYQHDPSCQAYGLEAAEKIGVAPELVFKTLVVKLDGKTLAVAIIPVAEKLSMKAIAKAAKAKKAVMAEAAEVQRSSGYVLGGVSPLGQKRLLTTVIDGSAVNLLQMYVSGGRRGLDIALAPEDLKQLLKASFAPLTA</sequence>
<dbReference type="Pfam" id="PF04073">
    <property type="entry name" value="tRNA_edit"/>
    <property type="match status" value="1"/>
</dbReference>
<dbReference type="AlphaFoldDB" id="A0AAW8NRQ3"/>
<dbReference type="GO" id="GO:0006412">
    <property type="term" value="P:translation"/>
    <property type="evidence" value="ECO:0007669"/>
    <property type="project" value="UniProtKB-KW"/>
</dbReference>
<keyword evidence="9" id="KW-1185">Reference proteome</keyword>
<keyword evidence="2 4" id="KW-0648">Protein biosynthesis</keyword>